<dbReference type="InterPro" id="IPR036397">
    <property type="entry name" value="RNaseH_sf"/>
</dbReference>
<organism evidence="1 2">
    <name type="scientific">Ignelater luminosus</name>
    <name type="common">Cucubano</name>
    <name type="synonym">Pyrophorus luminosus</name>
    <dbReference type="NCBI Taxonomy" id="2038154"/>
    <lineage>
        <taxon>Eukaryota</taxon>
        <taxon>Metazoa</taxon>
        <taxon>Ecdysozoa</taxon>
        <taxon>Arthropoda</taxon>
        <taxon>Hexapoda</taxon>
        <taxon>Insecta</taxon>
        <taxon>Pterygota</taxon>
        <taxon>Neoptera</taxon>
        <taxon>Endopterygota</taxon>
        <taxon>Coleoptera</taxon>
        <taxon>Polyphaga</taxon>
        <taxon>Elateriformia</taxon>
        <taxon>Elateroidea</taxon>
        <taxon>Elateridae</taxon>
        <taxon>Agrypninae</taxon>
        <taxon>Pyrophorini</taxon>
        <taxon>Ignelater</taxon>
    </lineage>
</organism>
<name>A0A8K0G9L6_IGNLU</name>
<accession>A0A8K0G9L6</accession>
<dbReference type="Proteomes" id="UP000801492">
    <property type="component" value="Unassembled WGS sequence"/>
</dbReference>
<dbReference type="PANTHER" id="PTHR47331:SF1">
    <property type="entry name" value="GAG-LIKE PROTEIN"/>
    <property type="match status" value="1"/>
</dbReference>
<dbReference type="Gene3D" id="3.30.420.10">
    <property type="entry name" value="Ribonuclease H-like superfamily/Ribonuclease H"/>
    <property type="match status" value="1"/>
</dbReference>
<dbReference type="OrthoDB" id="6768586at2759"/>
<dbReference type="AlphaFoldDB" id="A0A8K0G9L6"/>
<keyword evidence="2" id="KW-1185">Reference proteome</keyword>
<proteinExistence type="predicted"/>
<reference evidence="1" key="1">
    <citation type="submission" date="2019-08" db="EMBL/GenBank/DDBJ databases">
        <title>The genome of the North American firefly Photinus pyralis.</title>
        <authorList>
            <consortium name="Photinus pyralis genome working group"/>
            <person name="Fallon T.R."/>
            <person name="Sander Lower S.E."/>
            <person name="Weng J.-K."/>
        </authorList>
    </citation>
    <scope>NUCLEOTIDE SEQUENCE</scope>
    <source>
        <strain evidence="1">TRF0915ILg1</strain>
        <tissue evidence="1">Whole body</tissue>
    </source>
</reference>
<gene>
    <name evidence="1" type="ORF">ILUMI_12386</name>
</gene>
<evidence type="ECO:0008006" key="3">
    <source>
        <dbReference type="Google" id="ProtNLM"/>
    </source>
</evidence>
<evidence type="ECO:0000313" key="1">
    <source>
        <dbReference type="EMBL" id="KAF2893787.1"/>
    </source>
</evidence>
<dbReference type="EMBL" id="VTPC01007661">
    <property type="protein sequence ID" value="KAF2893787.1"/>
    <property type="molecule type" value="Genomic_DNA"/>
</dbReference>
<dbReference type="PANTHER" id="PTHR47331">
    <property type="entry name" value="PHD-TYPE DOMAIN-CONTAINING PROTEIN"/>
    <property type="match status" value="1"/>
</dbReference>
<comment type="caution">
    <text evidence="1">The sequence shown here is derived from an EMBL/GenBank/DDBJ whole genome shotgun (WGS) entry which is preliminary data.</text>
</comment>
<evidence type="ECO:0000313" key="2">
    <source>
        <dbReference type="Proteomes" id="UP000801492"/>
    </source>
</evidence>
<protein>
    <recommendedName>
        <fullName evidence="3">Integrase catalytic domain-containing protein</fullName>
    </recommendedName>
</protein>
<dbReference type="InterPro" id="IPR012337">
    <property type="entry name" value="RNaseH-like_sf"/>
</dbReference>
<dbReference type="SUPFAM" id="SSF53098">
    <property type="entry name" value="Ribonuclease H-like"/>
    <property type="match status" value="1"/>
</dbReference>
<dbReference type="GO" id="GO:0003676">
    <property type="term" value="F:nucleic acid binding"/>
    <property type="evidence" value="ECO:0007669"/>
    <property type="project" value="InterPro"/>
</dbReference>
<sequence length="368" mass="42735">MTSKILPKEEIVTTHNNEECLIKIGNFSNYNKLLRTMGYVYKVMDNSRNQIKGNDVLTADELKRARAYLIKVVQREFYLEEIKSLQLNSIGIENLQPSVKRSSSLFKLSPYFDADGILRLRGRIDASNSISFETKKPIILPRDSHLTALIIQDFHKVFNHRNHATVFNEIRQKYYIPKLRRMLNKIRSKCQTLDYFGPINITIGRRTEKRWRSLFTCLTIRAVHLKVAHKLDHDSFIMCLQYFMNRRGRPRHIYCDRGTNFVASERVLREKLRKINPKLIANHFVSPEISFHFNPPLSPHMGGSWEHLVKSVKIALYDALAGKTPTDSLLQSCLVAAENTVNSRPLTYLPLDSEQSEALTPNHFFKVF</sequence>